<accession>A0ACC2LHV5</accession>
<proteinExistence type="predicted"/>
<evidence type="ECO:0000313" key="2">
    <source>
        <dbReference type="Proteomes" id="UP001234297"/>
    </source>
</evidence>
<evidence type="ECO:0000313" key="1">
    <source>
        <dbReference type="EMBL" id="KAJ8632748.1"/>
    </source>
</evidence>
<reference evidence="1 2" key="1">
    <citation type="journal article" date="2022" name="Hortic Res">
        <title>A haplotype resolved chromosomal level avocado genome allows analysis of novel avocado genes.</title>
        <authorList>
            <person name="Nath O."/>
            <person name="Fletcher S.J."/>
            <person name="Hayward A."/>
            <person name="Shaw L.M."/>
            <person name="Masouleh A.K."/>
            <person name="Furtado A."/>
            <person name="Henry R.J."/>
            <person name="Mitter N."/>
        </authorList>
    </citation>
    <scope>NUCLEOTIDE SEQUENCE [LARGE SCALE GENOMIC DNA]</scope>
    <source>
        <strain evidence="2">cv. Hass</strain>
    </source>
</reference>
<dbReference type="Proteomes" id="UP001234297">
    <property type="component" value="Chromosome 8"/>
</dbReference>
<protein>
    <submittedName>
        <fullName evidence="1">Uncharacterized protein</fullName>
    </submittedName>
</protein>
<sequence>MKLKDVPYTLIIVQKPVQQSSRVELDDNSACSLQRNPLGSKPGSRKENLSMMPMGQNASSETNDNLEDASNELILSDEDVVRFQIGEVFTHVPREEVENRLETMKEETTKSLEKLEEEKDSVVAQMAELKKILYGKFKDSINLEED</sequence>
<comment type="caution">
    <text evidence="1">The sequence shown here is derived from an EMBL/GenBank/DDBJ whole genome shotgun (WGS) entry which is preliminary data.</text>
</comment>
<keyword evidence="2" id="KW-1185">Reference proteome</keyword>
<gene>
    <name evidence="1" type="ORF">MRB53_026084</name>
</gene>
<name>A0ACC2LHV5_PERAE</name>
<dbReference type="EMBL" id="CM056816">
    <property type="protein sequence ID" value="KAJ8632748.1"/>
    <property type="molecule type" value="Genomic_DNA"/>
</dbReference>
<organism evidence="1 2">
    <name type="scientific">Persea americana</name>
    <name type="common">Avocado</name>
    <dbReference type="NCBI Taxonomy" id="3435"/>
    <lineage>
        <taxon>Eukaryota</taxon>
        <taxon>Viridiplantae</taxon>
        <taxon>Streptophyta</taxon>
        <taxon>Embryophyta</taxon>
        <taxon>Tracheophyta</taxon>
        <taxon>Spermatophyta</taxon>
        <taxon>Magnoliopsida</taxon>
        <taxon>Magnoliidae</taxon>
        <taxon>Laurales</taxon>
        <taxon>Lauraceae</taxon>
        <taxon>Persea</taxon>
    </lineage>
</organism>